<protein>
    <submittedName>
        <fullName evidence="2">Uncharacterized protein</fullName>
    </submittedName>
</protein>
<gene>
    <name evidence="2" type="ORF">ACFFX0_20595</name>
</gene>
<comment type="caution">
    <text evidence="2">The sequence shown here is derived from an EMBL/GenBank/DDBJ whole genome shotgun (WGS) entry which is preliminary data.</text>
</comment>
<proteinExistence type="predicted"/>
<accession>A0ABV5G3F6</accession>
<evidence type="ECO:0000256" key="1">
    <source>
        <dbReference type="SAM" id="MobiDB-lite"/>
    </source>
</evidence>
<dbReference type="EMBL" id="JBHMFI010000001">
    <property type="protein sequence ID" value="MFB9073465.1"/>
    <property type="molecule type" value="Genomic_DNA"/>
</dbReference>
<evidence type="ECO:0000313" key="3">
    <source>
        <dbReference type="Proteomes" id="UP001589575"/>
    </source>
</evidence>
<keyword evidence="3" id="KW-1185">Reference proteome</keyword>
<name>A0ABV5G3F6_9MICC</name>
<dbReference type="Proteomes" id="UP001589575">
    <property type="component" value="Unassembled WGS sequence"/>
</dbReference>
<feature type="region of interest" description="Disordered" evidence="1">
    <location>
        <begin position="1"/>
        <end position="27"/>
    </location>
</feature>
<feature type="region of interest" description="Disordered" evidence="1">
    <location>
        <begin position="57"/>
        <end position="82"/>
    </location>
</feature>
<reference evidence="2 3" key="1">
    <citation type="submission" date="2024-09" db="EMBL/GenBank/DDBJ databases">
        <authorList>
            <person name="Sun Q."/>
            <person name="Mori K."/>
        </authorList>
    </citation>
    <scope>NUCLEOTIDE SEQUENCE [LARGE SCALE GENOMIC DNA]</scope>
    <source>
        <strain evidence="2 3">CCM 7609</strain>
    </source>
</reference>
<sequence length="82" mass="9019">MSVPSIPRRRACNGSPGPRTRPKAQRRAFSCWRRGSRILCVISTTCLRQRWSGSVSPSFAMGSGRVGGSTRRSSRSPNLIPM</sequence>
<organism evidence="2 3">
    <name type="scientific">Citricoccus parietis</name>
    <dbReference type="NCBI Taxonomy" id="592307"/>
    <lineage>
        <taxon>Bacteria</taxon>
        <taxon>Bacillati</taxon>
        <taxon>Actinomycetota</taxon>
        <taxon>Actinomycetes</taxon>
        <taxon>Micrococcales</taxon>
        <taxon>Micrococcaceae</taxon>
        <taxon>Citricoccus</taxon>
    </lineage>
</organism>
<evidence type="ECO:0000313" key="2">
    <source>
        <dbReference type="EMBL" id="MFB9073465.1"/>
    </source>
</evidence>